<dbReference type="InterPro" id="IPR017896">
    <property type="entry name" value="4Fe4S_Fe-S-bd"/>
</dbReference>
<evidence type="ECO:0000256" key="5">
    <source>
        <dbReference type="ARBA" id="ARBA00023004"/>
    </source>
</evidence>
<dbReference type="PATRIC" id="fig|520764.3.peg.2524"/>
<dbReference type="PANTHER" id="PTHR24960">
    <property type="entry name" value="PHOTOSYSTEM I IRON-SULFUR CENTER-RELATED"/>
    <property type="match status" value="1"/>
</dbReference>
<dbReference type="OrthoDB" id="9781559at2"/>
<dbReference type="Pfam" id="PF04015">
    <property type="entry name" value="DUF362"/>
    <property type="match status" value="1"/>
</dbReference>
<organism evidence="8 9">
    <name type="scientific">Fervidicola ferrireducens</name>
    <dbReference type="NCBI Taxonomy" id="520764"/>
    <lineage>
        <taxon>Bacteria</taxon>
        <taxon>Bacillati</taxon>
        <taxon>Bacillota</taxon>
        <taxon>Clostridia</taxon>
        <taxon>Thermosediminibacterales</taxon>
        <taxon>Thermosediminibacteraceae</taxon>
        <taxon>Fervidicola</taxon>
    </lineage>
</organism>
<evidence type="ECO:0000256" key="6">
    <source>
        <dbReference type="ARBA" id="ARBA00023014"/>
    </source>
</evidence>
<dbReference type="GO" id="GO:0051539">
    <property type="term" value="F:4 iron, 4 sulfur cluster binding"/>
    <property type="evidence" value="ECO:0007669"/>
    <property type="project" value="UniProtKB-KW"/>
</dbReference>
<keyword evidence="6" id="KW-0411">Iron-sulfur</keyword>
<accession>A0A140L192</accession>
<evidence type="ECO:0000256" key="2">
    <source>
        <dbReference type="ARBA" id="ARBA00013529"/>
    </source>
</evidence>
<dbReference type="InParanoid" id="A0A140L192"/>
<dbReference type="PANTHER" id="PTHR24960:SF83">
    <property type="entry name" value="4FE-4S FERREDOXIN-TYPE DOMAIN-CONTAINING PROTEIN"/>
    <property type="match status" value="1"/>
</dbReference>
<name>A0A140L192_9FIRM</name>
<dbReference type="PROSITE" id="PS51379">
    <property type="entry name" value="4FE4S_FER_2"/>
    <property type="match status" value="2"/>
</dbReference>
<dbReference type="Proteomes" id="UP000070427">
    <property type="component" value="Unassembled WGS sequence"/>
</dbReference>
<dbReference type="InterPro" id="IPR007160">
    <property type="entry name" value="DUF362"/>
</dbReference>
<keyword evidence="3" id="KW-0004">4Fe-4S</keyword>
<proteinExistence type="predicted"/>
<evidence type="ECO:0000313" key="9">
    <source>
        <dbReference type="Proteomes" id="UP000070427"/>
    </source>
</evidence>
<dbReference type="SUPFAM" id="SSF54862">
    <property type="entry name" value="4Fe-4S ferredoxins"/>
    <property type="match status" value="1"/>
</dbReference>
<protein>
    <recommendedName>
        <fullName evidence="2">Ferredoxin</fullName>
    </recommendedName>
</protein>
<evidence type="ECO:0000313" key="8">
    <source>
        <dbReference type="EMBL" id="KXG74317.1"/>
    </source>
</evidence>
<gene>
    <name evidence="8" type="ORF">AN618_23400</name>
</gene>
<comment type="function">
    <text evidence="1">Ferredoxins are iron-sulfur proteins that transfer electrons in a wide variety of metabolic reactions.</text>
</comment>
<sequence>MGSKVYFYDMRAKRRSQNLPSKVARLFDAAGFENIISPSDLVAIKIHFGERGNTAYINPVFVRQVVEKIKSKGAKPFLTDTNTLYKGSRSNGVDHVVSAIENGFAYAVVGAPVIIADGIVSKDSVEVEIRKKHFERVKIASGIYYANSMIVMSHFKGHETAGFGGAIKNLAMGCAPAAGKQRQHSTLKPEVGEKCRRCLSCINNCPENAITLVDGAAYIDPEKCIGCGECISMCYFGVIKPRWESDNREFIERMTEYAYGAFVTKKGRIAFMNFVINVTPLCDCTPWNDAPMVPDIGILASFDPVAIDQASYDLVTEQYGHANSILGEKGRGLKPGEDKFKAAHPEADGLVQLEYAEKLGMGTREYELIRLN</sequence>
<dbReference type="RefSeq" id="WP_066355377.1">
    <property type="nucleotide sequence ID" value="NZ_LOED01000052.1"/>
</dbReference>
<evidence type="ECO:0000256" key="4">
    <source>
        <dbReference type="ARBA" id="ARBA00022723"/>
    </source>
</evidence>
<dbReference type="EMBL" id="LOED01000052">
    <property type="protein sequence ID" value="KXG74317.1"/>
    <property type="molecule type" value="Genomic_DNA"/>
</dbReference>
<evidence type="ECO:0000259" key="7">
    <source>
        <dbReference type="PROSITE" id="PS51379"/>
    </source>
</evidence>
<dbReference type="STRING" id="520764.AN618_23400"/>
<evidence type="ECO:0000256" key="1">
    <source>
        <dbReference type="ARBA" id="ARBA00003532"/>
    </source>
</evidence>
<dbReference type="AlphaFoldDB" id="A0A140L192"/>
<keyword evidence="5" id="KW-0408">Iron</keyword>
<keyword evidence="4" id="KW-0479">Metal-binding</keyword>
<feature type="domain" description="4Fe-4S ferredoxin-type" evidence="7">
    <location>
        <begin position="215"/>
        <end position="244"/>
    </location>
</feature>
<dbReference type="GO" id="GO:0046872">
    <property type="term" value="F:metal ion binding"/>
    <property type="evidence" value="ECO:0007669"/>
    <property type="project" value="UniProtKB-KW"/>
</dbReference>
<keyword evidence="9" id="KW-1185">Reference proteome</keyword>
<dbReference type="Gene3D" id="3.30.70.20">
    <property type="match status" value="1"/>
</dbReference>
<dbReference type="Pfam" id="PF12838">
    <property type="entry name" value="Fer4_7"/>
    <property type="match status" value="1"/>
</dbReference>
<feature type="domain" description="4Fe-4S ferredoxin-type" evidence="7">
    <location>
        <begin position="187"/>
        <end position="214"/>
    </location>
</feature>
<comment type="caution">
    <text evidence="8">The sequence shown here is derived from an EMBL/GenBank/DDBJ whole genome shotgun (WGS) entry which is preliminary data.</text>
</comment>
<dbReference type="InterPro" id="IPR050157">
    <property type="entry name" value="PSI_iron-sulfur_center"/>
</dbReference>
<evidence type="ECO:0000256" key="3">
    <source>
        <dbReference type="ARBA" id="ARBA00022485"/>
    </source>
</evidence>
<reference evidence="8 9" key="1">
    <citation type="submission" date="2015-12" db="EMBL/GenBank/DDBJ databases">
        <title>Draft genome sequnece of Fervidicola ferrireducens strain Y170.</title>
        <authorList>
            <person name="Patel B.K."/>
        </authorList>
    </citation>
    <scope>NUCLEOTIDE SEQUENCE [LARGE SCALE GENOMIC DNA]</scope>
    <source>
        <strain evidence="8 9">Y170</strain>
    </source>
</reference>